<gene>
    <name evidence="2" type="ORF">D3H35_00990</name>
</gene>
<dbReference type="Proteomes" id="UP000266340">
    <property type="component" value="Unassembled WGS sequence"/>
</dbReference>
<evidence type="ECO:0000313" key="2">
    <source>
        <dbReference type="EMBL" id="RIE05392.1"/>
    </source>
</evidence>
<dbReference type="EMBL" id="QXJM01000007">
    <property type="protein sequence ID" value="RIE05392.1"/>
    <property type="molecule type" value="Genomic_DNA"/>
</dbReference>
<sequence>MVEDRGASSGQQIRYRMKKTVEKLAYNRSDKFVVLSGYFQTVLEQEYGVASDRIHRIPGAVDTDRFRPADNRSKSEESWALRTAIGFSSAFGGSFEEWASIG</sequence>
<comment type="caution">
    <text evidence="2">The sequence shown here is derived from an EMBL/GenBank/DDBJ whole genome shotgun (WGS) entry which is preliminary data.</text>
</comment>
<dbReference type="Pfam" id="PF13439">
    <property type="entry name" value="Glyco_transf_4"/>
    <property type="match status" value="1"/>
</dbReference>
<dbReference type="AlphaFoldDB" id="A0A398CS89"/>
<name>A0A398CS89_9BACL</name>
<dbReference type="SUPFAM" id="SSF53756">
    <property type="entry name" value="UDP-Glycosyltransferase/glycogen phosphorylase"/>
    <property type="match status" value="1"/>
</dbReference>
<evidence type="ECO:0000313" key="3">
    <source>
        <dbReference type="Proteomes" id="UP000266340"/>
    </source>
</evidence>
<proteinExistence type="predicted"/>
<organism evidence="2 3">
    <name type="scientific">Cohnella faecalis</name>
    <dbReference type="NCBI Taxonomy" id="2315694"/>
    <lineage>
        <taxon>Bacteria</taxon>
        <taxon>Bacillati</taxon>
        <taxon>Bacillota</taxon>
        <taxon>Bacilli</taxon>
        <taxon>Bacillales</taxon>
        <taxon>Paenibacillaceae</taxon>
        <taxon>Cohnella</taxon>
    </lineage>
</organism>
<dbReference type="Gene3D" id="3.40.50.2000">
    <property type="entry name" value="Glycogen Phosphorylase B"/>
    <property type="match status" value="1"/>
</dbReference>
<reference evidence="2 3" key="1">
    <citation type="submission" date="2018-09" db="EMBL/GenBank/DDBJ databases">
        <title>Cohnella cavernae sp. nov., isolated from a karst cave.</title>
        <authorList>
            <person name="Zhu H."/>
        </authorList>
    </citation>
    <scope>NUCLEOTIDE SEQUENCE [LARGE SCALE GENOMIC DNA]</scope>
    <source>
        <strain evidence="2 3">K2E09-144</strain>
    </source>
</reference>
<feature type="domain" description="Glycosyltransferase subfamily 4-like N-terminal" evidence="1">
    <location>
        <begin position="10"/>
        <end position="65"/>
    </location>
</feature>
<protein>
    <recommendedName>
        <fullName evidence="1">Glycosyltransferase subfamily 4-like N-terminal domain-containing protein</fullName>
    </recommendedName>
</protein>
<keyword evidence="3" id="KW-1185">Reference proteome</keyword>
<evidence type="ECO:0000259" key="1">
    <source>
        <dbReference type="Pfam" id="PF13439"/>
    </source>
</evidence>
<accession>A0A398CS89</accession>
<dbReference type="InterPro" id="IPR028098">
    <property type="entry name" value="Glyco_trans_4-like_N"/>
</dbReference>